<dbReference type="AlphaFoldDB" id="A0A7U8C5E7"/>
<organism evidence="1 2">
    <name type="scientific">Neptuniibacter caesariensis</name>
    <dbReference type="NCBI Taxonomy" id="207954"/>
    <lineage>
        <taxon>Bacteria</taxon>
        <taxon>Pseudomonadati</taxon>
        <taxon>Pseudomonadota</taxon>
        <taxon>Gammaproteobacteria</taxon>
        <taxon>Oceanospirillales</taxon>
        <taxon>Oceanospirillaceae</taxon>
        <taxon>Neptuniibacter</taxon>
    </lineage>
</organism>
<proteinExistence type="predicted"/>
<reference evidence="1 2" key="1">
    <citation type="submission" date="2006-02" db="EMBL/GenBank/DDBJ databases">
        <authorList>
            <person name="Pinhassi J."/>
            <person name="Pedros-Alio C."/>
            <person name="Ferriera S."/>
            <person name="Johnson J."/>
            <person name="Kravitz S."/>
            <person name="Halpern A."/>
            <person name="Remington K."/>
            <person name="Beeson K."/>
            <person name="Tran B."/>
            <person name="Rogers Y.-H."/>
            <person name="Friedman R."/>
            <person name="Venter J.C."/>
        </authorList>
    </citation>
    <scope>NUCLEOTIDE SEQUENCE [LARGE SCALE GENOMIC DNA]</scope>
    <source>
        <strain evidence="1 2">MED92</strain>
    </source>
</reference>
<sequence>MEFFLVFLVSFIVLVAVALSFAFGKPPAYRPTRHEIFQLLVDVQNNNATIEAWEMFLSLPINHDPELEKVREACILVAFGDEVTPPAGEGLAGSIFDKEGMLRIRSIAVTLKSLLDSQPTSKTF</sequence>
<dbReference type="Proteomes" id="UP000002171">
    <property type="component" value="Unassembled WGS sequence"/>
</dbReference>
<gene>
    <name evidence="1" type="ORF">MED92_17394</name>
</gene>
<comment type="caution">
    <text evidence="1">The sequence shown here is derived from an EMBL/GenBank/DDBJ whole genome shotgun (WGS) entry which is preliminary data.</text>
</comment>
<protein>
    <submittedName>
        <fullName evidence="1">Uncharacterized protein</fullName>
    </submittedName>
</protein>
<evidence type="ECO:0000313" key="2">
    <source>
        <dbReference type="Proteomes" id="UP000002171"/>
    </source>
</evidence>
<name>A0A7U8C5E7_NEPCE</name>
<evidence type="ECO:0000313" key="1">
    <source>
        <dbReference type="EMBL" id="EAR60244.1"/>
    </source>
</evidence>
<dbReference type="OrthoDB" id="6120993at2"/>
<dbReference type="EMBL" id="AAOW01000021">
    <property type="protein sequence ID" value="EAR60244.1"/>
    <property type="molecule type" value="Genomic_DNA"/>
</dbReference>
<keyword evidence="2" id="KW-1185">Reference proteome</keyword>
<dbReference type="RefSeq" id="WP_007021143.1">
    <property type="nucleotide sequence ID" value="NZ_CH724125.1"/>
</dbReference>
<accession>A0A7U8C5E7</accession>